<organism evidence="1 2">
    <name type="scientific">Spiroplasma phoeniceum P40</name>
    <dbReference type="NCBI Taxonomy" id="1276259"/>
    <lineage>
        <taxon>Bacteria</taxon>
        <taxon>Bacillati</taxon>
        <taxon>Mycoplasmatota</taxon>
        <taxon>Mollicutes</taxon>
        <taxon>Entomoplasmatales</taxon>
        <taxon>Spiroplasmataceae</taxon>
        <taxon>Spiroplasma</taxon>
    </lineage>
</organism>
<sequence length="141" mass="17213">MNLFLNEKLDDFLQILEKNFKNEINDFEDNYILNVDQNEIIKYLINKYQIEIIKLDFDCINWEVSNNDIKINIPYSGNKELLQKKPFCKYILGFYTEFEINDNEIACFIKYEKENQEILLIKIEEIKKYFKHNIKEIMEPH</sequence>
<dbReference type="AlphaFoldDB" id="A0A345DLX8"/>
<keyword evidence="2" id="KW-1185">Reference proteome</keyword>
<dbReference type="EMBL" id="CP031088">
    <property type="protein sequence ID" value="AXF95216.1"/>
    <property type="molecule type" value="Genomic_DNA"/>
</dbReference>
<protein>
    <submittedName>
        <fullName evidence="1">Uncharacterized protein</fullName>
    </submittedName>
</protein>
<reference evidence="2" key="1">
    <citation type="submission" date="2018-07" db="EMBL/GenBank/DDBJ databases">
        <title>Complete Genome Sequence of Spiroplasma phoeniceum.</title>
        <authorList>
            <person name="Davis R.E."/>
            <person name="Shao J.Y."/>
            <person name="Zhao Y."/>
            <person name="Silver A."/>
            <person name="Stump z."/>
            <person name="Gasparich G."/>
        </authorList>
    </citation>
    <scope>NUCLEOTIDE SEQUENCE [LARGE SCALE GENOMIC DNA]</scope>
    <source>
        <strain evidence="2">P40</strain>
    </source>
</reference>
<evidence type="ECO:0000313" key="1">
    <source>
        <dbReference type="EMBL" id="AXF95216.1"/>
    </source>
</evidence>
<dbReference type="RefSeq" id="WP_114564210.1">
    <property type="nucleotide sequence ID" value="NZ_CP031088.1"/>
</dbReference>
<accession>A0A345DLX8</accession>
<evidence type="ECO:0000313" key="2">
    <source>
        <dbReference type="Proteomes" id="UP000253689"/>
    </source>
</evidence>
<gene>
    <name evidence="1" type="ORF">SDAV_00221</name>
</gene>
<name>A0A345DLX8_9MOLU</name>
<proteinExistence type="predicted"/>
<dbReference type="Proteomes" id="UP000253689">
    <property type="component" value="Chromosome"/>
</dbReference>
<dbReference type="KEGG" id="sphh:SDAV_00221"/>